<reference evidence="3 4" key="1">
    <citation type="submission" date="2019-03" db="EMBL/GenBank/DDBJ databases">
        <authorList>
            <person name="Gaulin E."/>
            <person name="Dumas B."/>
        </authorList>
    </citation>
    <scope>NUCLEOTIDE SEQUENCE [LARGE SCALE GENOMIC DNA]</scope>
    <source>
        <strain evidence="3">CBS 568.67</strain>
    </source>
</reference>
<dbReference type="EMBL" id="VJMH01005348">
    <property type="protein sequence ID" value="KAF0697001.1"/>
    <property type="molecule type" value="Genomic_DNA"/>
</dbReference>
<keyword evidence="4" id="KW-1185">Reference proteome</keyword>
<proteinExistence type="predicted"/>
<reference evidence="2" key="2">
    <citation type="submission" date="2019-06" db="EMBL/GenBank/DDBJ databases">
        <title>Genomics analysis of Aphanomyces spp. identifies a new class of oomycete effector associated with host adaptation.</title>
        <authorList>
            <person name="Gaulin E."/>
        </authorList>
    </citation>
    <scope>NUCLEOTIDE SEQUENCE</scope>
    <source>
        <strain evidence="2">CBS 578.67</strain>
    </source>
</reference>
<keyword evidence="1" id="KW-1133">Transmembrane helix</keyword>
<evidence type="ECO:0000256" key="1">
    <source>
        <dbReference type="SAM" id="Phobius"/>
    </source>
</evidence>
<evidence type="ECO:0000313" key="4">
    <source>
        <dbReference type="Proteomes" id="UP000332933"/>
    </source>
</evidence>
<dbReference type="Proteomes" id="UP000332933">
    <property type="component" value="Unassembled WGS sequence"/>
</dbReference>
<evidence type="ECO:0000313" key="3">
    <source>
        <dbReference type="EMBL" id="VFT89128.1"/>
    </source>
</evidence>
<sequence length="971" mass="107313">MQRLLVPGLITLATQPVRATIEWMSSADELPSAGLFLQEGAVTSYDIAPSPPQTLRDDVYADCKWGLYNYEITQESTPGETPSVCYPNLFKPSQPLAYPYPRSSYHYDLETKHTWTTDDLSPALVKPHLEVDIVYDTTDNGGEKSIDTSYYDFETFERNGPDILYNLLPHSAGKYEFCVHAFDFNSVMSKDCIGCLSVTDMYRPKGKQGCKDNQKVAGFNSKNLESLKPQVGELVKFRQLATNNPCSDLRCDDAEYTATNFFGSSSDHCDSKTAVSDNLDDWRKCLSQRVSDDEWIKMTSSVFDATDACKVSTTECQRTCKYHIALKELYTPYSCAIKYDVSQTSRKTCAGDEREAYGFSQSVRAAAADLIDAASLNVHLKETPAKGVIADPASVFDGGNGYSKPSDESRELHFDLVGCDTNKPDFDKFCQGSFSVKISDLFELKATLNADKAITDLFSGKSGDIVNQILFWRVRNTESGLWQEIVNGDIKGTINYLSFGQFKSNVIFEAYTACGQVAKAITWTVYVHRHELVHIDDWWYSLWSCGAGKCNLQHTDFRLCSFSFDTGCDTYLSMLNPDSKKVPKGTDGTPLKICQVVDPKSPNRVQNCTSGCWWNFLSCDTSGVKDDCDARIDQEGRFVWCNENSQPVDLKDDTRASLVYGQVLAQDNAEVDGPPVAGAPYSNPAPAPYSNPAPGSNVAPAPAPELKITWDFYGLKCKWTYTNSKTSQTAWLDTTSLKKAQVSFTRDVALQMQNVETTEVSATCDFYFSSRNTPVTNVLTDAVKRTRTKKVLIQNCDHPRWNVAHPADQGRFIDGQCRNTWNIDVAVRQPAPFQACAGDLVFPDVAGTDSSVTTIVRSNVGKFDDKSTALPVPGGLTCCNSNDKSNAAFYCRKIDGHHAGVCSDSTSPATYYEGVPTLALLVSHYAPHSMWLAVGGVVAAVALVVVKQQRRVVMDDESALSFSDGYIPLYN</sequence>
<accession>A0A485KV63</accession>
<dbReference type="EMBL" id="CAADRA010005369">
    <property type="protein sequence ID" value="VFT89128.1"/>
    <property type="molecule type" value="Genomic_DNA"/>
</dbReference>
<keyword evidence="1" id="KW-0812">Transmembrane</keyword>
<dbReference type="OrthoDB" id="62222at2759"/>
<evidence type="ECO:0000313" key="2">
    <source>
        <dbReference type="EMBL" id="KAF0697001.1"/>
    </source>
</evidence>
<gene>
    <name evidence="3" type="primary">Aste57867_12275</name>
    <name evidence="2" type="ORF">As57867_012230</name>
    <name evidence="3" type="ORF">ASTE57867_12275</name>
</gene>
<organism evidence="3 4">
    <name type="scientific">Aphanomyces stellatus</name>
    <dbReference type="NCBI Taxonomy" id="120398"/>
    <lineage>
        <taxon>Eukaryota</taxon>
        <taxon>Sar</taxon>
        <taxon>Stramenopiles</taxon>
        <taxon>Oomycota</taxon>
        <taxon>Saprolegniomycetes</taxon>
        <taxon>Saprolegniales</taxon>
        <taxon>Verrucalvaceae</taxon>
        <taxon>Aphanomyces</taxon>
    </lineage>
</organism>
<feature type="transmembrane region" description="Helical" evidence="1">
    <location>
        <begin position="928"/>
        <end position="946"/>
    </location>
</feature>
<name>A0A485KV63_9STRA</name>
<dbReference type="AlphaFoldDB" id="A0A485KV63"/>
<protein>
    <submittedName>
        <fullName evidence="3">Aste57867_12275 protein</fullName>
    </submittedName>
</protein>
<keyword evidence="1" id="KW-0472">Membrane</keyword>